<proteinExistence type="predicted"/>
<feature type="non-terminal residue" evidence="1">
    <location>
        <position position="1"/>
    </location>
</feature>
<evidence type="ECO:0000313" key="1">
    <source>
        <dbReference type="EMBL" id="GAI59018.1"/>
    </source>
</evidence>
<reference evidence="1" key="1">
    <citation type="journal article" date="2014" name="Front. Microbiol.">
        <title>High frequency of phylogenetically diverse reductive dehalogenase-homologous genes in deep subseafloor sedimentary metagenomes.</title>
        <authorList>
            <person name="Kawai M."/>
            <person name="Futagami T."/>
            <person name="Toyoda A."/>
            <person name="Takaki Y."/>
            <person name="Nishi S."/>
            <person name="Hori S."/>
            <person name="Arai W."/>
            <person name="Tsubouchi T."/>
            <person name="Morono Y."/>
            <person name="Uchiyama I."/>
            <person name="Ito T."/>
            <person name="Fujiyama A."/>
            <person name="Inagaki F."/>
            <person name="Takami H."/>
        </authorList>
    </citation>
    <scope>NUCLEOTIDE SEQUENCE</scope>
    <source>
        <strain evidence="1">Expedition CK06-06</strain>
    </source>
</reference>
<dbReference type="EMBL" id="BARW01003898">
    <property type="protein sequence ID" value="GAI59018.1"/>
    <property type="molecule type" value="Genomic_DNA"/>
</dbReference>
<gene>
    <name evidence="1" type="ORF">S12H4_09555</name>
</gene>
<sequence>YEETSEEKLDSGWIERFKISREIGKAIELFAQLELNDYDLWKNYPLDREKISLGLKAKLY</sequence>
<protein>
    <submittedName>
        <fullName evidence="1">Uncharacterized protein</fullName>
    </submittedName>
</protein>
<dbReference type="AlphaFoldDB" id="X1PT72"/>
<organism evidence="1">
    <name type="scientific">marine sediment metagenome</name>
    <dbReference type="NCBI Taxonomy" id="412755"/>
    <lineage>
        <taxon>unclassified sequences</taxon>
        <taxon>metagenomes</taxon>
        <taxon>ecological metagenomes</taxon>
    </lineage>
</organism>
<name>X1PT72_9ZZZZ</name>
<accession>X1PT72</accession>
<comment type="caution">
    <text evidence="1">The sequence shown here is derived from an EMBL/GenBank/DDBJ whole genome shotgun (WGS) entry which is preliminary data.</text>
</comment>